<evidence type="ECO:0000313" key="2">
    <source>
        <dbReference type="EMBL" id="TWT89312.1"/>
    </source>
</evidence>
<evidence type="ECO:0000256" key="1">
    <source>
        <dbReference type="SAM" id="MobiDB-lite"/>
    </source>
</evidence>
<name>A0A5C5ZP77_9BACT</name>
<sequence>MTIKRVTPTGLSQTAKSPETIAHDQAAVSPAVSLASEAERIKAAILEALASLTDRQRLIVLTYAQELAAEAAKSAEVSR</sequence>
<proteinExistence type="predicted"/>
<evidence type="ECO:0000313" key="3">
    <source>
        <dbReference type="Proteomes" id="UP000316213"/>
    </source>
</evidence>
<comment type="caution">
    <text evidence="2">The sequence shown here is derived from an EMBL/GenBank/DDBJ whole genome shotgun (WGS) entry which is preliminary data.</text>
</comment>
<dbReference type="EMBL" id="SJPM01000019">
    <property type="protein sequence ID" value="TWT89312.1"/>
    <property type="molecule type" value="Genomic_DNA"/>
</dbReference>
<dbReference type="AlphaFoldDB" id="A0A5C5ZP77"/>
<reference evidence="2 3" key="1">
    <citation type="submission" date="2019-02" db="EMBL/GenBank/DDBJ databases">
        <title>Deep-cultivation of Planctomycetes and their phenomic and genomic characterization uncovers novel biology.</title>
        <authorList>
            <person name="Wiegand S."/>
            <person name="Jogler M."/>
            <person name="Boedeker C."/>
            <person name="Pinto D."/>
            <person name="Vollmers J."/>
            <person name="Rivas-Marin E."/>
            <person name="Kohn T."/>
            <person name="Peeters S.H."/>
            <person name="Heuer A."/>
            <person name="Rast P."/>
            <person name="Oberbeckmann S."/>
            <person name="Bunk B."/>
            <person name="Jeske O."/>
            <person name="Meyerdierks A."/>
            <person name="Storesund J.E."/>
            <person name="Kallscheuer N."/>
            <person name="Luecker S."/>
            <person name="Lage O.M."/>
            <person name="Pohl T."/>
            <person name="Merkel B.J."/>
            <person name="Hornburger P."/>
            <person name="Mueller R.-W."/>
            <person name="Bruemmer F."/>
            <person name="Labrenz M."/>
            <person name="Spormann A.M."/>
            <person name="Op Den Camp H."/>
            <person name="Overmann J."/>
            <person name="Amann R."/>
            <person name="Jetten M.S.M."/>
            <person name="Mascher T."/>
            <person name="Medema M.H."/>
            <person name="Devos D.P."/>
            <person name="Kaster A.-K."/>
            <person name="Ovreas L."/>
            <person name="Rohde M."/>
            <person name="Galperin M.Y."/>
            <person name="Jogler C."/>
        </authorList>
    </citation>
    <scope>NUCLEOTIDE SEQUENCE [LARGE SCALE GENOMIC DNA]</scope>
    <source>
        <strain evidence="2 3">Pla100</strain>
    </source>
</reference>
<protein>
    <submittedName>
        <fullName evidence="2">Uncharacterized protein</fullName>
    </submittedName>
</protein>
<accession>A0A5C5ZP77</accession>
<organism evidence="2 3">
    <name type="scientific">Neorhodopirellula pilleata</name>
    <dbReference type="NCBI Taxonomy" id="2714738"/>
    <lineage>
        <taxon>Bacteria</taxon>
        <taxon>Pseudomonadati</taxon>
        <taxon>Planctomycetota</taxon>
        <taxon>Planctomycetia</taxon>
        <taxon>Pirellulales</taxon>
        <taxon>Pirellulaceae</taxon>
        <taxon>Neorhodopirellula</taxon>
    </lineage>
</organism>
<feature type="region of interest" description="Disordered" evidence="1">
    <location>
        <begin position="1"/>
        <end position="22"/>
    </location>
</feature>
<keyword evidence="3" id="KW-1185">Reference proteome</keyword>
<dbReference type="RefSeq" id="WP_146581899.1">
    <property type="nucleotide sequence ID" value="NZ_SJPM01000019.1"/>
</dbReference>
<gene>
    <name evidence="2" type="ORF">Pla100_56290</name>
</gene>
<dbReference type="Proteomes" id="UP000316213">
    <property type="component" value="Unassembled WGS sequence"/>
</dbReference>